<dbReference type="InterPro" id="IPR012763">
    <property type="entry name" value="DNA_pol_III_sug/sutau_N"/>
</dbReference>
<dbReference type="InterPro" id="IPR050238">
    <property type="entry name" value="DNA_Rep/Repair_Clamp_Loader"/>
</dbReference>
<dbReference type="Pfam" id="PF12169">
    <property type="entry name" value="DNA_pol3_gamma3"/>
    <property type="match status" value="1"/>
</dbReference>
<dbReference type="InterPro" id="IPR001270">
    <property type="entry name" value="ClpA/B"/>
</dbReference>
<evidence type="ECO:0000256" key="3">
    <source>
        <dbReference type="ARBA" id="ARBA00022679"/>
    </source>
</evidence>
<comment type="similarity">
    <text evidence="1">Belongs to the DnaX/STICHEL family.</text>
</comment>
<dbReference type="SUPFAM" id="SSF48019">
    <property type="entry name" value="post-AAA+ oligomerization domain-like"/>
    <property type="match status" value="1"/>
</dbReference>
<dbReference type="CDD" id="cd00009">
    <property type="entry name" value="AAA"/>
    <property type="match status" value="1"/>
</dbReference>
<evidence type="ECO:0000256" key="7">
    <source>
        <dbReference type="ARBA" id="ARBA00022741"/>
    </source>
</evidence>
<evidence type="ECO:0000259" key="13">
    <source>
        <dbReference type="SMART" id="SM00382"/>
    </source>
</evidence>
<dbReference type="Proteomes" id="UP000030153">
    <property type="component" value="Unassembled WGS sequence"/>
</dbReference>
<dbReference type="NCBIfam" id="NF004046">
    <property type="entry name" value="PRK05563.1"/>
    <property type="match status" value="1"/>
</dbReference>
<keyword evidence="8" id="KW-0862">Zinc</keyword>
<dbReference type="InterPro" id="IPR045085">
    <property type="entry name" value="HLD_clamp_pol_III_gamma_tau"/>
</dbReference>
<dbReference type="GO" id="GO:0003887">
    <property type="term" value="F:DNA-directed DNA polymerase activity"/>
    <property type="evidence" value="ECO:0007669"/>
    <property type="project" value="UniProtKB-KW"/>
</dbReference>
<dbReference type="Gene3D" id="1.20.272.10">
    <property type="match status" value="1"/>
</dbReference>
<dbReference type="GO" id="GO:0003677">
    <property type="term" value="F:DNA binding"/>
    <property type="evidence" value="ECO:0007669"/>
    <property type="project" value="InterPro"/>
</dbReference>
<keyword evidence="5" id="KW-0235">DNA replication</keyword>
<dbReference type="GO" id="GO:0005524">
    <property type="term" value="F:ATP binding"/>
    <property type="evidence" value="ECO:0007669"/>
    <property type="project" value="UniProtKB-KW"/>
</dbReference>
<dbReference type="Gene3D" id="3.40.50.300">
    <property type="entry name" value="P-loop containing nucleotide triphosphate hydrolases"/>
    <property type="match status" value="1"/>
</dbReference>
<dbReference type="SUPFAM" id="SSF52540">
    <property type="entry name" value="P-loop containing nucleoside triphosphate hydrolases"/>
    <property type="match status" value="1"/>
</dbReference>
<evidence type="ECO:0000256" key="8">
    <source>
        <dbReference type="ARBA" id="ARBA00022833"/>
    </source>
</evidence>
<dbReference type="SMART" id="SM00382">
    <property type="entry name" value="AAA"/>
    <property type="match status" value="1"/>
</dbReference>
<dbReference type="NCBIfam" id="TIGR02397">
    <property type="entry name" value="dnaX_nterm"/>
    <property type="match status" value="1"/>
</dbReference>
<organism evidence="14 15">
    <name type="scientific">Pontibacillus chungwhensis BH030062</name>
    <dbReference type="NCBI Taxonomy" id="1385513"/>
    <lineage>
        <taxon>Bacteria</taxon>
        <taxon>Bacillati</taxon>
        <taxon>Bacillota</taxon>
        <taxon>Bacilli</taxon>
        <taxon>Bacillales</taxon>
        <taxon>Bacillaceae</taxon>
        <taxon>Pontibacillus</taxon>
    </lineage>
</organism>
<keyword evidence="10" id="KW-0239">DNA-directed DNA polymerase</keyword>
<reference evidence="14 15" key="1">
    <citation type="submission" date="2013-08" db="EMBL/GenBank/DDBJ databases">
        <title>Genome of Pontibacillus chungwhensis.</title>
        <authorList>
            <person name="Wang Q."/>
            <person name="Wang G."/>
        </authorList>
    </citation>
    <scope>NUCLEOTIDE SEQUENCE [LARGE SCALE GENOMIC DNA]</scope>
    <source>
        <strain evidence="14 15">BH030062</strain>
    </source>
</reference>
<feature type="compositionally biased region" description="Basic and acidic residues" evidence="12">
    <location>
        <begin position="526"/>
        <end position="536"/>
    </location>
</feature>
<dbReference type="InterPro" id="IPR008921">
    <property type="entry name" value="DNA_pol3_clamp-load_cplx_C"/>
</dbReference>
<keyword evidence="9" id="KW-0067">ATP-binding</keyword>
<dbReference type="EMBL" id="AVBG01000002">
    <property type="protein sequence ID" value="KGP92719.1"/>
    <property type="molecule type" value="Genomic_DNA"/>
</dbReference>
<sequence length="566" mass="63761">MSYQALYRVWRPKNFSDVVGQTHITRTLQNATVQNKFSHAYLFSGPRGTGKTSAAKIFAKTVNCERSPVKEPCNECSACLGIMDGSISDVIEIDAASNNGVEQIRDIRDKVKYAPSSVPYKVYIVDEVHMLSIGAFNALLKTLEEPPKHVIFILATTEPHKIPLTIISRCQRFDFKRISQGALVERMEHIVNQEQIDVTREALEAVALSAEGGMRDALSLLDQAISYSEAQVGIGDVLAVTGSVSQQKLATIVETLQQNEVKETLQQVDSLIQEGKDPGRFIFDLIYYLRDLLLYQSAPGLEDILERAIPDESFKQLSGSITSDWIQQTISVLNQCQQEMKWTNSPKVFIEIAMLNICDIQGVAKPVAQSQSSIEPESVQKLQQQVEALEKRLANVQQQPAASPSPAEPKRPQQKSNRKNAYKIPFERIRHVMNEASKQDLQTIKNQWANFMDSLRQTSPPAHARLMNSTPRAASDNAIVLSFKYEIHCSLALENQAIIQQQLLEFMGKEITIIPIPETNWQEMREEYVQKQRQQDQPEEESQQEDPLIAEARKLVGDDLLDIQED</sequence>
<evidence type="ECO:0000256" key="12">
    <source>
        <dbReference type="SAM" id="MobiDB-lite"/>
    </source>
</evidence>
<feature type="region of interest" description="Disordered" evidence="12">
    <location>
        <begin position="393"/>
        <end position="420"/>
    </location>
</feature>
<keyword evidence="6" id="KW-0479">Metal-binding</keyword>
<dbReference type="eggNOG" id="COG2812">
    <property type="taxonomic scope" value="Bacteria"/>
</dbReference>
<dbReference type="InterPro" id="IPR022754">
    <property type="entry name" value="DNA_pol_III_gamma-3"/>
</dbReference>
<dbReference type="STRING" id="1385513.N780_15240"/>
<dbReference type="InterPro" id="IPR027417">
    <property type="entry name" value="P-loop_NTPase"/>
</dbReference>
<dbReference type="PANTHER" id="PTHR11669">
    <property type="entry name" value="REPLICATION FACTOR C / DNA POLYMERASE III GAMMA-TAU SUBUNIT"/>
    <property type="match status" value="1"/>
</dbReference>
<dbReference type="FunFam" id="3.40.50.300:FF:000014">
    <property type="entry name" value="DNA polymerase III subunit gamma/tau"/>
    <property type="match status" value="1"/>
</dbReference>
<keyword evidence="3" id="KW-0808">Transferase</keyword>
<evidence type="ECO:0000256" key="9">
    <source>
        <dbReference type="ARBA" id="ARBA00022840"/>
    </source>
</evidence>
<comment type="catalytic activity">
    <reaction evidence="11">
        <text>DNA(n) + a 2'-deoxyribonucleoside 5'-triphosphate = DNA(n+1) + diphosphate</text>
        <dbReference type="Rhea" id="RHEA:22508"/>
        <dbReference type="Rhea" id="RHEA-COMP:17339"/>
        <dbReference type="Rhea" id="RHEA-COMP:17340"/>
        <dbReference type="ChEBI" id="CHEBI:33019"/>
        <dbReference type="ChEBI" id="CHEBI:61560"/>
        <dbReference type="ChEBI" id="CHEBI:173112"/>
        <dbReference type="EC" id="2.7.7.7"/>
    </reaction>
</comment>
<evidence type="ECO:0000256" key="1">
    <source>
        <dbReference type="ARBA" id="ARBA00006360"/>
    </source>
</evidence>
<feature type="region of interest" description="Disordered" evidence="12">
    <location>
        <begin position="526"/>
        <end position="548"/>
    </location>
</feature>
<name>A0A0A2UXR2_9BACI</name>
<feature type="domain" description="AAA+ ATPase" evidence="13">
    <location>
        <begin position="37"/>
        <end position="179"/>
    </location>
</feature>
<dbReference type="EC" id="2.7.7.7" evidence="2"/>
<dbReference type="Gene3D" id="1.10.8.60">
    <property type="match status" value="1"/>
</dbReference>
<dbReference type="FunFam" id="1.10.8.60:FF:000013">
    <property type="entry name" value="DNA polymerase III subunit gamma/tau"/>
    <property type="match status" value="1"/>
</dbReference>
<evidence type="ECO:0000313" key="15">
    <source>
        <dbReference type="Proteomes" id="UP000030153"/>
    </source>
</evidence>
<keyword evidence="15" id="KW-1185">Reference proteome</keyword>
<dbReference type="Pfam" id="PF22608">
    <property type="entry name" value="DNAX_ATPase_lid"/>
    <property type="match status" value="1"/>
</dbReference>
<dbReference type="OrthoDB" id="9810148at2"/>
<dbReference type="Pfam" id="PF13177">
    <property type="entry name" value="DNA_pol3_delta2"/>
    <property type="match status" value="1"/>
</dbReference>
<dbReference type="InterPro" id="IPR003593">
    <property type="entry name" value="AAA+_ATPase"/>
</dbReference>
<proteinExistence type="inferred from homology"/>
<protein>
    <recommendedName>
        <fullName evidence="2">DNA-directed DNA polymerase</fullName>
        <ecNumber evidence="2">2.7.7.7</ecNumber>
    </recommendedName>
</protein>
<evidence type="ECO:0000256" key="4">
    <source>
        <dbReference type="ARBA" id="ARBA00022695"/>
    </source>
</evidence>
<evidence type="ECO:0000256" key="6">
    <source>
        <dbReference type="ARBA" id="ARBA00022723"/>
    </source>
</evidence>
<evidence type="ECO:0000256" key="5">
    <source>
        <dbReference type="ARBA" id="ARBA00022705"/>
    </source>
</evidence>
<evidence type="ECO:0000256" key="11">
    <source>
        <dbReference type="ARBA" id="ARBA00049244"/>
    </source>
</evidence>
<dbReference type="GO" id="GO:0006261">
    <property type="term" value="P:DNA-templated DNA replication"/>
    <property type="evidence" value="ECO:0007669"/>
    <property type="project" value="TreeGrafter"/>
</dbReference>
<dbReference type="AlphaFoldDB" id="A0A0A2UXR2"/>
<evidence type="ECO:0000313" key="14">
    <source>
        <dbReference type="EMBL" id="KGP92719.1"/>
    </source>
</evidence>
<dbReference type="PANTHER" id="PTHR11669:SF0">
    <property type="entry name" value="PROTEIN STICHEL-LIKE 2"/>
    <property type="match status" value="1"/>
</dbReference>
<accession>A0A0A2UXR2</accession>
<keyword evidence="4" id="KW-0548">Nucleotidyltransferase</keyword>
<dbReference type="RefSeq" id="WP_036780656.1">
    <property type="nucleotide sequence ID" value="NZ_AVBG01000002.1"/>
</dbReference>
<comment type="caution">
    <text evidence="14">The sequence shown here is derived from an EMBL/GenBank/DDBJ whole genome shotgun (WGS) entry which is preliminary data.</text>
</comment>
<keyword evidence="7" id="KW-0547">Nucleotide-binding</keyword>
<gene>
    <name evidence="14" type="ORF">N780_15240</name>
</gene>
<evidence type="ECO:0000256" key="2">
    <source>
        <dbReference type="ARBA" id="ARBA00012417"/>
    </source>
</evidence>
<dbReference type="GO" id="GO:0046872">
    <property type="term" value="F:metal ion binding"/>
    <property type="evidence" value="ECO:0007669"/>
    <property type="project" value="UniProtKB-KW"/>
</dbReference>
<dbReference type="GO" id="GO:0009360">
    <property type="term" value="C:DNA polymerase III complex"/>
    <property type="evidence" value="ECO:0007669"/>
    <property type="project" value="InterPro"/>
</dbReference>
<evidence type="ECO:0000256" key="10">
    <source>
        <dbReference type="ARBA" id="ARBA00022932"/>
    </source>
</evidence>
<dbReference type="CDD" id="cd18137">
    <property type="entry name" value="HLD_clamp_pol_III_gamma_tau"/>
    <property type="match status" value="1"/>
</dbReference>
<dbReference type="PRINTS" id="PR00300">
    <property type="entry name" value="CLPPROTEASEA"/>
</dbReference>